<feature type="compositionally biased region" description="Polar residues" evidence="1">
    <location>
        <begin position="690"/>
        <end position="705"/>
    </location>
</feature>
<gene>
    <name evidence="2" type="ORF">AYO20_07728</name>
</gene>
<feature type="region of interest" description="Disordered" evidence="1">
    <location>
        <begin position="104"/>
        <end position="165"/>
    </location>
</feature>
<dbReference type="GeneID" id="34591139"/>
<dbReference type="OrthoDB" id="10288281at2759"/>
<feature type="region of interest" description="Disordered" evidence="1">
    <location>
        <begin position="270"/>
        <end position="300"/>
    </location>
</feature>
<evidence type="ECO:0000313" key="2">
    <source>
        <dbReference type="EMBL" id="OAL32772.1"/>
    </source>
</evidence>
<protein>
    <submittedName>
        <fullName evidence="2">Uncharacterized protein</fullName>
    </submittedName>
</protein>
<dbReference type="AlphaFoldDB" id="A0A178CUB5"/>
<proteinExistence type="predicted"/>
<sequence>MPQKTKASRSWMADETVVNQECDNTTDTGANPLVTDRECFTARDTTSGDTLEPVEPGERDGTACAQVNIPSNPSRQSPARDAPPSVRSLFNADALRTAISKGIDEAFRDGKPRSRPPISENQQKKRKAASNQDTQDKQGTSKKSKSLDDQGKGVPKGRAKKIHDQSTALEISKITEGLQKKGKDVARDLGIFLEGDQVVLKVAGLTIPASDAPRSEKLRFDAALSSAIMVTENRHMTESWWQWTSQQVEKSLGIRQLDEGETAVNIQQLLDGTRRRDSSQYSAEESDSQVEDGQKSRGGGQVAREYLESMNMLGSQRRNPAPRGSKVAMTTNSLIREGLALQDQKKARIPDSVRYPTLPSNHPNWSKVVTKAELYAFIKEYPFQKTTRHELLPKYFGNRGNIYLKGPGLDLVKEWVARLEEIGKGEFPKDMIPIEVMVGLLARYNETVARLSTHGMINSEGRIRKKALPKLEENRDPTTGKFLKTGPGDGDIRPLNELGAREGVVLVLQNNYTTQNRKTQERTDVTRSALQSGTLELAKNRHIQDQKMDAMLKAFNAQLSTIKAHPDTDTSALARQIEEMRAIVRDQTSELYSLKKEYLEEKKKREQRDEMLLTLHNMLIGDTRDFLMGSAGRDAEEMGGAYAEISKLWLGVSHHGMGEHSQPSQTALKVSKAKRSPRRIKEEIVDNNDTDSLSSEGEEANSNATILQQMILGSNLLGRADDESSEGDAS</sequence>
<evidence type="ECO:0000313" key="3">
    <source>
        <dbReference type="Proteomes" id="UP000185904"/>
    </source>
</evidence>
<reference evidence="2 3" key="1">
    <citation type="submission" date="2016-03" db="EMBL/GenBank/DDBJ databases">
        <title>The draft genome sequence of Fonsecaea nubica causative agent of cutaneous subcutaneous infection in human host.</title>
        <authorList>
            <person name="Costa F."/>
            <person name="Sybren D.H."/>
            <person name="Raittz R.T."/>
            <person name="Weiss V.A."/>
            <person name="Leao A.C."/>
            <person name="Gomes R."/>
            <person name="De Souza E.M."/>
            <person name="Pedrosa F.O."/>
            <person name="Steffens M.B."/>
            <person name="Bombassaro A."/>
            <person name="Tadra-Sfeir M.Z."/>
            <person name="Moreno L.F."/>
            <person name="Najafzadeh M.J."/>
            <person name="Felipe M.S."/>
            <person name="Teixeira M."/>
            <person name="Sun J."/>
            <person name="Xi L."/>
            <person name="Castro M.A."/>
            <person name="Vicente V.A."/>
        </authorList>
    </citation>
    <scope>NUCLEOTIDE SEQUENCE [LARGE SCALE GENOMIC DNA]</scope>
    <source>
        <strain evidence="2 3">CBS 269.64</strain>
    </source>
</reference>
<organism evidence="2 3">
    <name type="scientific">Fonsecaea nubica</name>
    <dbReference type="NCBI Taxonomy" id="856822"/>
    <lineage>
        <taxon>Eukaryota</taxon>
        <taxon>Fungi</taxon>
        <taxon>Dikarya</taxon>
        <taxon>Ascomycota</taxon>
        <taxon>Pezizomycotina</taxon>
        <taxon>Eurotiomycetes</taxon>
        <taxon>Chaetothyriomycetidae</taxon>
        <taxon>Chaetothyriales</taxon>
        <taxon>Herpotrichiellaceae</taxon>
        <taxon>Fonsecaea</taxon>
    </lineage>
</organism>
<feature type="compositionally biased region" description="Polar residues" evidence="1">
    <location>
        <begin position="68"/>
        <end position="77"/>
    </location>
</feature>
<feature type="region of interest" description="Disordered" evidence="1">
    <location>
        <begin position="656"/>
        <end position="705"/>
    </location>
</feature>
<dbReference type="RefSeq" id="XP_022497952.1">
    <property type="nucleotide sequence ID" value="XM_022646013.1"/>
</dbReference>
<dbReference type="Proteomes" id="UP000185904">
    <property type="component" value="Unassembled WGS sequence"/>
</dbReference>
<comment type="caution">
    <text evidence="2">The sequence shown here is derived from an EMBL/GenBank/DDBJ whole genome shotgun (WGS) entry which is preliminary data.</text>
</comment>
<dbReference type="EMBL" id="LVCJ01000056">
    <property type="protein sequence ID" value="OAL32772.1"/>
    <property type="molecule type" value="Genomic_DNA"/>
</dbReference>
<evidence type="ECO:0000256" key="1">
    <source>
        <dbReference type="SAM" id="MobiDB-lite"/>
    </source>
</evidence>
<feature type="region of interest" description="Disordered" evidence="1">
    <location>
        <begin position="22"/>
        <end position="86"/>
    </location>
</feature>
<accession>A0A178CUB5</accession>
<name>A0A178CUB5_9EURO</name>
<keyword evidence="3" id="KW-1185">Reference proteome</keyword>